<gene>
    <name evidence="4" type="ORF">BJ508DRAFT_313185</name>
</gene>
<dbReference type="OrthoDB" id="539213at2759"/>
<keyword evidence="5" id="KW-1185">Reference proteome</keyword>
<evidence type="ECO:0000313" key="4">
    <source>
        <dbReference type="EMBL" id="RPA74100.1"/>
    </source>
</evidence>
<feature type="repeat" description="ANK" evidence="2">
    <location>
        <begin position="683"/>
        <end position="715"/>
    </location>
</feature>
<organism evidence="4 5">
    <name type="scientific">Ascobolus immersus RN42</name>
    <dbReference type="NCBI Taxonomy" id="1160509"/>
    <lineage>
        <taxon>Eukaryota</taxon>
        <taxon>Fungi</taxon>
        <taxon>Dikarya</taxon>
        <taxon>Ascomycota</taxon>
        <taxon>Pezizomycotina</taxon>
        <taxon>Pezizomycetes</taxon>
        <taxon>Pezizales</taxon>
        <taxon>Ascobolaceae</taxon>
        <taxon>Ascobolus</taxon>
    </lineage>
</organism>
<dbReference type="PROSITE" id="PS50297">
    <property type="entry name" value="ANK_REP_REGION"/>
    <property type="match status" value="1"/>
</dbReference>
<evidence type="ECO:0000256" key="3">
    <source>
        <dbReference type="SAM" id="MobiDB-lite"/>
    </source>
</evidence>
<dbReference type="EMBL" id="ML119800">
    <property type="protein sequence ID" value="RPA74100.1"/>
    <property type="molecule type" value="Genomic_DNA"/>
</dbReference>
<evidence type="ECO:0000256" key="2">
    <source>
        <dbReference type="PROSITE-ProRule" id="PRU00023"/>
    </source>
</evidence>
<proteinExistence type="predicted"/>
<accession>A0A3N4HQM8</accession>
<protein>
    <submittedName>
        <fullName evidence="4">Uncharacterized protein</fullName>
    </submittedName>
</protein>
<evidence type="ECO:0000256" key="1">
    <source>
        <dbReference type="ARBA" id="ARBA00023242"/>
    </source>
</evidence>
<dbReference type="InterPro" id="IPR036864">
    <property type="entry name" value="Zn2-C6_fun-type_DNA-bd_sf"/>
</dbReference>
<dbReference type="AlphaFoldDB" id="A0A3N4HQM8"/>
<feature type="region of interest" description="Disordered" evidence="3">
    <location>
        <begin position="54"/>
        <end position="75"/>
    </location>
</feature>
<dbReference type="CDD" id="cd00067">
    <property type="entry name" value="GAL4"/>
    <property type="match status" value="1"/>
</dbReference>
<dbReference type="GO" id="GO:0008270">
    <property type="term" value="F:zinc ion binding"/>
    <property type="evidence" value="ECO:0007669"/>
    <property type="project" value="InterPro"/>
</dbReference>
<reference evidence="4 5" key="1">
    <citation type="journal article" date="2018" name="Nat. Ecol. Evol.">
        <title>Pezizomycetes genomes reveal the molecular basis of ectomycorrhizal truffle lifestyle.</title>
        <authorList>
            <person name="Murat C."/>
            <person name="Payen T."/>
            <person name="Noel B."/>
            <person name="Kuo A."/>
            <person name="Morin E."/>
            <person name="Chen J."/>
            <person name="Kohler A."/>
            <person name="Krizsan K."/>
            <person name="Balestrini R."/>
            <person name="Da Silva C."/>
            <person name="Montanini B."/>
            <person name="Hainaut M."/>
            <person name="Levati E."/>
            <person name="Barry K.W."/>
            <person name="Belfiori B."/>
            <person name="Cichocki N."/>
            <person name="Clum A."/>
            <person name="Dockter R.B."/>
            <person name="Fauchery L."/>
            <person name="Guy J."/>
            <person name="Iotti M."/>
            <person name="Le Tacon F."/>
            <person name="Lindquist E.A."/>
            <person name="Lipzen A."/>
            <person name="Malagnac F."/>
            <person name="Mello A."/>
            <person name="Molinier V."/>
            <person name="Miyauchi S."/>
            <person name="Poulain J."/>
            <person name="Riccioni C."/>
            <person name="Rubini A."/>
            <person name="Sitrit Y."/>
            <person name="Splivallo R."/>
            <person name="Traeger S."/>
            <person name="Wang M."/>
            <person name="Zifcakova L."/>
            <person name="Wipf D."/>
            <person name="Zambonelli A."/>
            <person name="Paolocci F."/>
            <person name="Nowrousian M."/>
            <person name="Ottonello S."/>
            <person name="Baldrian P."/>
            <person name="Spatafora J.W."/>
            <person name="Henrissat B."/>
            <person name="Nagy L.G."/>
            <person name="Aury J.M."/>
            <person name="Wincker P."/>
            <person name="Grigoriev I.V."/>
            <person name="Bonfante P."/>
            <person name="Martin F.M."/>
        </authorList>
    </citation>
    <scope>NUCLEOTIDE SEQUENCE [LARGE SCALE GENOMIC DNA]</scope>
    <source>
        <strain evidence="4 5">RN42</strain>
    </source>
</reference>
<dbReference type="PROSITE" id="PS50088">
    <property type="entry name" value="ANK_REPEAT"/>
    <property type="match status" value="1"/>
</dbReference>
<keyword evidence="2" id="KW-0040">ANK repeat</keyword>
<keyword evidence="1" id="KW-0539">Nucleus</keyword>
<dbReference type="InterPro" id="IPR001138">
    <property type="entry name" value="Zn2Cys6_DnaBD"/>
</dbReference>
<feature type="region of interest" description="Disordered" evidence="3">
    <location>
        <begin position="104"/>
        <end position="137"/>
    </location>
</feature>
<dbReference type="InterPro" id="IPR002110">
    <property type="entry name" value="Ankyrin_rpt"/>
</dbReference>
<dbReference type="SUPFAM" id="SSF57701">
    <property type="entry name" value="Zn2/Cys6 DNA-binding domain"/>
    <property type="match status" value="1"/>
</dbReference>
<dbReference type="Gene3D" id="1.25.40.20">
    <property type="entry name" value="Ankyrin repeat-containing domain"/>
    <property type="match status" value="1"/>
</dbReference>
<sequence length="889" mass="99018">MPPIPSQPTTRKRSVLKCSYCRIDKKKCEVAPGNETCKRCVAKGFECSALTARPSGRTRRSMPGPAPSNSARDIQLETDHPVEAPSSASMRPCPCTETWWAPTGMPDITMEHGSGSSADSGRGVEPETSSDSETESDRVAKMTMLQALWGELPISRTESGATPFQRNLWPSSVRLARTFWVDEPSQDGDFLGEHRRMLADTLDKANKLHQDGELEKAESACRRVMHGALLHSGSPFYAIYIDALLRLVTVLTADGRFEEAIALCQSVLFGDQASKWKERVEKKKLDNVQKAWEEVVDDSRMGFLGTGLELRFFITSFVPTEWTEERQDMFLACIRRYPPTKLVQSFKILLYKSLDLDQTDAVGMWYSLFASRDDLQPLLGQMTSHFTTDTTGGNIPAWSRFIKDVKVTYVAELRKRLVELIENATPWDRILEKFRDGDSDQLANVLKEEEDLTEILVAVLEFEREDILHELFSRGLEKEVFGRELLLRPDDSTSRPWMQNLLQHWGLQRTKSGSTKIKFRLSGGRSGGFVFTSGLTFTILELACLTGRSSLVSELFQDLRTFPRYYRLRINAMYPLNRLDNLLRLGILGGDLTVLENLLHVFQGLRLTSQTAVESTTSGNLSQSGPPDLELTLQPSERGSDVVGNATGSQHSVTASRWSYTWSCVGGSCESADAFHNVCKPGNRSLPIHLAVYVGKLEATRLLLQHGVNPAFFDFKNRTPLFHAIVFGREARLMELLADSSYYTGRFGTSSAENSEGWTLSETLVSGLSDEDKSKLALRVEELQQSNCLPSSLAACLDTLRLLTFSHILPIASSLSNASNPTRTESVDFLLDPLPSGSQVLPQPSSSFPPIASPGFPSDQSTYDFLNFRHVRDGTAFEQLSNFFGSGVV</sequence>
<evidence type="ECO:0000313" key="5">
    <source>
        <dbReference type="Proteomes" id="UP000275078"/>
    </source>
</evidence>
<dbReference type="GO" id="GO:0000981">
    <property type="term" value="F:DNA-binding transcription factor activity, RNA polymerase II-specific"/>
    <property type="evidence" value="ECO:0007669"/>
    <property type="project" value="InterPro"/>
</dbReference>
<dbReference type="SUPFAM" id="SSF48403">
    <property type="entry name" value="Ankyrin repeat"/>
    <property type="match status" value="1"/>
</dbReference>
<dbReference type="InterPro" id="IPR036770">
    <property type="entry name" value="Ankyrin_rpt-contain_sf"/>
</dbReference>
<dbReference type="Proteomes" id="UP000275078">
    <property type="component" value="Unassembled WGS sequence"/>
</dbReference>
<name>A0A3N4HQM8_ASCIM</name>